<evidence type="ECO:0000313" key="2">
    <source>
        <dbReference type="EnsemblMetazoa" id="PPA43435.1"/>
    </source>
</evidence>
<feature type="transmembrane region" description="Helical" evidence="1">
    <location>
        <begin position="65"/>
        <end position="89"/>
    </location>
</feature>
<dbReference type="Proteomes" id="UP000005239">
    <property type="component" value="Unassembled WGS sequence"/>
</dbReference>
<accession>A0A8R1UYK1</accession>
<feature type="transmembrane region" description="Helical" evidence="1">
    <location>
        <begin position="101"/>
        <end position="123"/>
    </location>
</feature>
<proteinExistence type="predicted"/>
<keyword evidence="1" id="KW-0812">Transmembrane</keyword>
<gene>
    <name evidence="2" type="primary">WBGene00281804</name>
</gene>
<evidence type="ECO:0008006" key="4">
    <source>
        <dbReference type="Google" id="ProtNLM"/>
    </source>
</evidence>
<organism evidence="2 3">
    <name type="scientific">Pristionchus pacificus</name>
    <name type="common">Parasitic nematode worm</name>
    <dbReference type="NCBI Taxonomy" id="54126"/>
    <lineage>
        <taxon>Eukaryota</taxon>
        <taxon>Metazoa</taxon>
        <taxon>Ecdysozoa</taxon>
        <taxon>Nematoda</taxon>
        <taxon>Chromadorea</taxon>
        <taxon>Rhabditida</taxon>
        <taxon>Rhabditina</taxon>
        <taxon>Diplogasteromorpha</taxon>
        <taxon>Diplogasteroidea</taxon>
        <taxon>Neodiplogasteridae</taxon>
        <taxon>Pristionchus</taxon>
    </lineage>
</organism>
<sequence>MRFARCLCNDSFKGSYVYRLFSLNGMANFVQYLDYMLTNQIGTLPNMNDYFTFLIDHKLGKLCQFLLLFSASAQSTFNIFISLIRLLSIVRSNQTKNNERVYFQATCMFAATLSIAVSVPVFFDEVCLLHIILILFYGRKINYMPVVYVCFFTSVAFALATFPFSLYSFARCLRNGAFKGCYIYRLIALNGIANCLQYVSYMITNQIGTVPNMNGYFAFLMDHKLAQLCQFSLLFSSSAQSTFNMCISLNRLLSIVKNSPLKNHDRAFFNAVCILASTVPIVVSIPVFFANCFFEPIISATGQTHYVAVVIELNLIAIGFLYFMGLGIMANVFSAILVYEFVKIRRIRKTAHSSTTTRAVYISLSFQEFVMTASGSLIIALYTGAPFWSLIIFVPSFRNCVLPKRATTSNTPSTWTTAL</sequence>
<protein>
    <recommendedName>
        <fullName evidence="4">G protein-coupled receptor</fullName>
    </recommendedName>
</protein>
<feature type="transmembrane region" description="Helical" evidence="1">
    <location>
        <begin position="360"/>
        <end position="382"/>
    </location>
</feature>
<keyword evidence="1" id="KW-0472">Membrane</keyword>
<evidence type="ECO:0000256" key="1">
    <source>
        <dbReference type="SAM" id="Phobius"/>
    </source>
</evidence>
<feature type="transmembrane region" description="Helical" evidence="1">
    <location>
        <begin position="315"/>
        <end position="339"/>
    </location>
</feature>
<reference evidence="3" key="1">
    <citation type="journal article" date="2008" name="Nat. Genet.">
        <title>The Pristionchus pacificus genome provides a unique perspective on nematode lifestyle and parasitism.</title>
        <authorList>
            <person name="Dieterich C."/>
            <person name="Clifton S.W."/>
            <person name="Schuster L.N."/>
            <person name="Chinwalla A."/>
            <person name="Delehaunty K."/>
            <person name="Dinkelacker I."/>
            <person name="Fulton L."/>
            <person name="Fulton R."/>
            <person name="Godfrey J."/>
            <person name="Minx P."/>
            <person name="Mitreva M."/>
            <person name="Roeseler W."/>
            <person name="Tian H."/>
            <person name="Witte H."/>
            <person name="Yang S.P."/>
            <person name="Wilson R.K."/>
            <person name="Sommer R.J."/>
        </authorList>
    </citation>
    <scope>NUCLEOTIDE SEQUENCE [LARGE SCALE GENOMIC DNA]</scope>
    <source>
        <strain evidence="3">PS312</strain>
    </source>
</reference>
<keyword evidence="1" id="KW-1133">Transmembrane helix</keyword>
<reference evidence="2" key="2">
    <citation type="submission" date="2022-06" db="UniProtKB">
        <authorList>
            <consortium name="EnsemblMetazoa"/>
        </authorList>
    </citation>
    <scope>IDENTIFICATION</scope>
    <source>
        <strain evidence="2">PS312</strain>
    </source>
</reference>
<evidence type="ECO:0000313" key="3">
    <source>
        <dbReference type="Proteomes" id="UP000005239"/>
    </source>
</evidence>
<name>A0A8R1UYK1_PRIPA</name>
<feature type="transmembrane region" description="Helical" evidence="1">
    <location>
        <begin position="224"/>
        <end position="247"/>
    </location>
</feature>
<feature type="transmembrane region" description="Helical" evidence="1">
    <location>
        <begin position="143"/>
        <end position="170"/>
    </location>
</feature>
<keyword evidence="3" id="KW-1185">Reference proteome</keyword>
<dbReference type="EnsemblMetazoa" id="PPA43435.1">
    <property type="protein sequence ID" value="PPA43435.1"/>
    <property type="gene ID" value="WBGene00281804"/>
</dbReference>
<feature type="transmembrane region" description="Helical" evidence="1">
    <location>
        <begin position="268"/>
        <end position="289"/>
    </location>
</feature>
<feature type="transmembrane region" description="Helical" evidence="1">
    <location>
        <begin position="182"/>
        <end position="204"/>
    </location>
</feature>
<dbReference type="AlphaFoldDB" id="A0A8R1UYK1"/>